<dbReference type="InterPro" id="IPR051044">
    <property type="entry name" value="MAG_DAG_Lipase"/>
</dbReference>
<dbReference type="EMBL" id="JAMZMK010010405">
    <property type="protein sequence ID" value="KAI7731673.1"/>
    <property type="molecule type" value="Genomic_DNA"/>
</dbReference>
<dbReference type="FunFam" id="3.40.50.1820:FF:000192">
    <property type="entry name" value="Caffeoylshikimate esterase"/>
    <property type="match status" value="1"/>
</dbReference>
<sequence length="399" mass="45330">MSQQTLYTPQTLSFKANLSFTISHHLLVLRSPIPFQSTNTLTKYKFILIPLSLKLKPKTSKPRFLSTSNMAKLDLPPLPPPPPFFWGETPEEEYYKSQNVRNNKSYFQTPHGKIFTQSWLPLDETQPIKGAVFMTHGYRNDTSWCFQKICIQYANWGYAVYAADMLGHGRSDGIRAYVGDMDKVAATSLSYFLSVRRSESYCKLPAFLFGESMGGLITMLMYLQSDDDTWTGLIFSAPLFVTPKKCTPSKLHITMYGLLFGLADTWAVMPDGEGPVNAIRDPEKLKIIAVNPQRYFGKHRVGTMREVVRMTNFIQNNFHKVKAPFIALHGTSDEVTCPSGSQMLYEKASSEDKTLKLYEGMYHSLIQGEPDEAANRVLADMRKWIDEKVIQYGSKTNDK</sequence>
<evidence type="ECO:0000259" key="1">
    <source>
        <dbReference type="Pfam" id="PF12146"/>
    </source>
</evidence>
<dbReference type="InterPro" id="IPR029058">
    <property type="entry name" value="AB_hydrolase_fold"/>
</dbReference>
<dbReference type="InterPro" id="IPR022742">
    <property type="entry name" value="Hydrolase_4"/>
</dbReference>
<evidence type="ECO:0000313" key="3">
    <source>
        <dbReference type="Proteomes" id="UP001206925"/>
    </source>
</evidence>
<protein>
    <recommendedName>
        <fullName evidence="1">Serine aminopeptidase S33 domain-containing protein</fullName>
    </recommendedName>
</protein>
<dbReference type="PANTHER" id="PTHR11614">
    <property type="entry name" value="PHOSPHOLIPASE-RELATED"/>
    <property type="match status" value="1"/>
</dbReference>
<dbReference type="AlphaFoldDB" id="A0AAD5BXQ2"/>
<dbReference type="Proteomes" id="UP001206925">
    <property type="component" value="Unassembled WGS sequence"/>
</dbReference>
<reference evidence="2" key="1">
    <citation type="submission" date="2022-06" db="EMBL/GenBank/DDBJ databases">
        <title>Uncovering the hologenomic basis of an extraordinary plant invasion.</title>
        <authorList>
            <person name="Bieker V.C."/>
            <person name="Martin M.D."/>
            <person name="Gilbert T."/>
            <person name="Hodgins K."/>
            <person name="Battlay P."/>
            <person name="Petersen B."/>
            <person name="Wilson J."/>
        </authorList>
    </citation>
    <scope>NUCLEOTIDE SEQUENCE</scope>
    <source>
        <strain evidence="2">AA19_3_7</strain>
        <tissue evidence="2">Leaf</tissue>
    </source>
</reference>
<dbReference type="Gene3D" id="3.40.50.1820">
    <property type="entry name" value="alpha/beta hydrolase"/>
    <property type="match status" value="1"/>
</dbReference>
<proteinExistence type="predicted"/>
<name>A0AAD5BXQ2_AMBAR</name>
<dbReference type="SUPFAM" id="SSF53474">
    <property type="entry name" value="alpha/beta-Hydrolases"/>
    <property type="match status" value="1"/>
</dbReference>
<dbReference type="PRINTS" id="PR00111">
    <property type="entry name" value="ABHYDROLASE"/>
</dbReference>
<evidence type="ECO:0000313" key="2">
    <source>
        <dbReference type="EMBL" id="KAI7731673.1"/>
    </source>
</evidence>
<comment type="caution">
    <text evidence="2">The sequence shown here is derived from an EMBL/GenBank/DDBJ whole genome shotgun (WGS) entry which is preliminary data.</text>
</comment>
<dbReference type="Pfam" id="PF12146">
    <property type="entry name" value="Hydrolase_4"/>
    <property type="match status" value="1"/>
</dbReference>
<feature type="domain" description="Serine aminopeptidase S33" evidence="1">
    <location>
        <begin position="127"/>
        <end position="370"/>
    </location>
</feature>
<organism evidence="2 3">
    <name type="scientific">Ambrosia artemisiifolia</name>
    <name type="common">Common ragweed</name>
    <dbReference type="NCBI Taxonomy" id="4212"/>
    <lineage>
        <taxon>Eukaryota</taxon>
        <taxon>Viridiplantae</taxon>
        <taxon>Streptophyta</taxon>
        <taxon>Embryophyta</taxon>
        <taxon>Tracheophyta</taxon>
        <taxon>Spermatophyta</taxon>
        <taxon>Magnoliopsida</taxon>
        <taxon>eudicotyledons</taxon>
        <taxon>Gunneridae</taxon>
        <taxon>Pentapetalae</taxon>
        <taxon>asterids</taxon>
        <taxon>campanulids</taxon>
        <taxon>Asterales</taxon>
        <taxon>Asteraceae</taxon>
        <taxon>Asteroideae</taxon>
        <taxon>Heliantheae alliance</taxon>
        <taxon>Heliantheae</taxon>
        <taxon>Ambrosia</taxon>
    </lineage>
</organism>
<accession>A0AAD5BXQ2</accession>
<dbReference type="InterPro" id="IPR000073">
    <property type="entry name" value="AB_hydrolase_1"/>
</dbReference>
<keyword evidence="3" id="KW-1185">Reference proteome</keyword>
<gene>
    <name evidence="2" type="ORF">M8C21_029633</name>
</gene>
<dbReference type="GO" id="GO:0016787">
    <property type="term" value="F:hydrolase activity"/>
    <property type="evidence" value="ECO:0007669"/>
    <property type="project" value="UniProtKB-ARBA"/>
</dbReference>